<dbReference type="InterPro" id="IPR006000">
    <property type="entry name" value="Xylulokinase"/>
</dbReference>
<dbReference type="PANTHER" id="PTHR43095">
    <property type="entry name" value="SUGAR KINASE"/>
    <property type="match status" value="1"/>
</dbReference>
<feature type="active site" description="Proton acceptor" evidence="8">
    <location>
        <position position="242"/>
    </location>
</feature>
<dbReference type="NCBIfam" id="TIGR01312">
    <property type="entry name" value="XylB"/>
    <property type="match status" value="1"/>
</dbReference>
<evidence type="ECO:0000256" key="1">
    <source>
        <dbReference type="ARBA" id="ARBA00009156"/>
    </source>
</evidence>
<dbReference type="PIRSF" id="PIRSF000538">
    <property type="entry name" value="GlpK"/>
    <property type="match status" value="1"/>
</dbReference>
<comment type="catalytic activity">
    <reaction evidence="8 10">
        <text>D-xylulose + ATP = D-xylulose 5-phosphate + ADP + H(+)</text>
        <dbReference type="Rhea" id="RHEA:10964"/>
        <dbReference type="ChEBI" id="CHEBI:15378"/>
        <dbReference type="ChEBI" id="CHEBI:17140"/>
        <dbReference type="ChEBI" id="CHEBI:30616"/>
        <dbReference type="ChEBI" id="CHEBI:57737"/>
        <dbReference type="ChEBI" id="CHEBI:456216"/>
        <dbReference type="EC" id="2.7.1.17"/>
    </reaction>
</comment>
<evidence type="ECO:0000259" key="11">
    <source>
        <dbReference type="Pfam" id="PF00370"/>
    </source>
</evidence>
<comment type="function">
    <text evidence="8">Catalyzes the phosphorylation of D-xylulose to D-xylulose 5-phosphate.</text>
</comment>
<comment type="caution">
    <text evidence="13">The sequence shown here is derived from an EMBL/GenBank/DDBJ whole genome shotgun (WGS) entry which is preliminary data.</text>
</comment>
<dbReference type="Proteomes" id="UP000824123">
    <property type="component" value="Unassembled WGS sequence"/>
</dbReference>
<organism evidence="13 14">
    <name type="scientific">Candidatus Fimadaptatus faecigallinarum</name>
    <dbReference type="NCBI Taxonomy" id="2840814"/>
    <lineage>
        <taxon>Bacteria</taxon>
        <taxon>Bacillati</taxon>
        <taxon>Bacillota</taxon>
        <taxon>Clostridia</taxon>
        <taxon>Eubacteriales</taxon>
        <taxon>Candidatus Fimadaptatus</taxon>
    </lineage>
</organism>
<dbReference type="AlphaFoldDB" id="A0A9D1LQK6"/>
<evidence type="ECO:0000256" key="9">
    <source>
        <dbReference type="RuleBase" id="RU003733"/>
    </source>
</evidence>
<evidence type="ECO:0000256" key="5">
    <source>
        <dbReference type="ARBA" id="ARBA00022777"/>
    </source>
</evidence>
<dbReference type="PROSITE" id="PS00445">
    <property type="entry name" value="FGGY_KINASES_2"/>
    <property type="match status" value="1"/>
</dbReference>
<dbReference type="EC" id="2.7.1.17" evidence="8 10"/>
<evidence type="ECO:0000313" key="13">
    <source>
        <dbReference type="EMBL" id="HIU46209.1"/>
    </source>
</evidence>
<evidence type="ECO:0000259" key="12">
    <source>
        <dbReference type="Pfam" id="PF02782"/>
    </source>
</evidence>
<dbReference type="GO" id="GO:0004856">
    <property type="term" value="F:D-xylulokinase activity"/>
    <property type="evidence" value="ECO:0007669"/>
    <property type="project" value="UniProtKB-UniRule"/>
</dbReference>
<name>A0A9D1LQK6_9FIRM</name>
<evidence type="ECO:0000256" key="2">
    <source>
        <dbReference type="ARBA" id="ARBA00022629"/>
    </source>
</evidence>
<dbReference type="PANTHER" id="PTHR43095:SF5">
    <property type="entry name" value="XYLULOSE KINASE"/>
    <property type="match status" value="1"/>
</dbReference>
<evidence type="ECO:0000256" key="6">
    <source>
        <dbReference type="ARBA" id="ARBA00022840"/>
    </source>
</evidence>
<dbReference type="PROSITE" id="PS00933">
    <property type="entry name" value="FGGY_KINASES_1"/>
    <property type="match status" value="1"/>
</dbReference>
<keyword evidence="3 8" id="KW-0808">Transferase</keyword>
<keyword evidence="4 8" id="KW-0547">Nucleotide-binding</keyword>
<dbReference type="GO" id="GO:0005524">
    <property type="term" value="F:ATP binding"/>
    <property type="evidence" value="ECO:0007669"/>
    <property type="project" value="UniProtKB-UniRule"/>
</dbReference>
<comment type="similarity">
    <text evidence="1 8 9">Belongs to the FGGY kinase family.</text>
</comment>
<keyword evidence="7 8" id="KW-0119">Carbohydrate metabolism</keyword>
<evidence type="ECO:0000313" key="14">
    <source>
        <dbReference type="Proteomes" id="UP000824123"/>
    </source>
</evidence>
<evidence type="ECO:0000256" key="10">
    <source>
        <dbReference type="RuleBase" id="RU364073"/>
    </source>
</evidence>
<accession>A0A9D1LQK6</accession>
<feature type="site" description="Important for activity" evidence="8">
    <location>
        <position position="9"/>
    </location>
</feature>
<dbReference type="HAMAP" id="MF_02220">
    <property type="entry name" value="XylB"/>
    <property type="match status" value="1"/>
</dbReference>
<dbReference type="InterPro" id="IPR043129">
    <property type="entry name" value="ATPase_NBD"/>
</dbReference>
<protein>
    <recommendedName>
        <fullName evidence="8 10">Xylulose kinase</fullName>
        <shortName evidence="8 10">Xylulokinase</shortName>
        <ecNumber evidence="8 10">2.7.1.17</ecNumber>
    </recommendedName>
</protein>
<gene>
    <name evidence="8 10 13" type="primary">xylB</name>
    <name evidence="13" type="ORF">IAC59_03000</name>
</gene>
<evidence type="ECO:0000256" key="8">
    <source>
        <dbReference type="HAMAP-Rule" id="MF_02220"/>
    </source>
</evidence>
<feature type="domain" description="Carbohydrate kinase FGGY C-terminal" evidence="12">
    <location>
        <begin position="289"/>
        <end position="457"/>
    </location>
</feature>
<sequence>MLRYLIGVDIGTSGTKSIIADETGKVIASKTEEYPLYTPRPGWAEQKPEDWWEAVVKSVRAIVAKAQLPAEAYVGLSLSGQMHGLVPMDKDMNVIRPAMLWCDQRTDRQCEWITQKAGGLDKLVSMTNNRMLTGYTGGKLLWLRDEEPQNFERMKLFLNPKDYIRFKLTGEIALDVSDASGTGFFNVRERQWSWELIDIAGLPHSIFPKCIESTALAGHITAEVAALTGLPEGLNVYAGGGDAVIQTTGAGLVRQGVIGVVIGTAGNVSMGLNGYKDNPGGKLQVFCNNEPGLWHAFGCTLAAGGAYRWYRDALCEADIEKARATGRNVYDIMGEAAEQSRPGANGVIFAPYLSGERCPYPDANARGAFFGLTLGSTRADITRSVMEGVTYSLKQVIDIANQLDPSVPNEKVYTSGGGAASALWRQMQADIFKLPVYTMSAASEGGAYGAVLVAGVGAGVWKNLAEAIGVIRVETETLPNPANFAAYEDAYSVYSELYPALKPVYDKAAQIWN</sequence>
<reference evidence="13" key="1">
    <citation type="submission" date="2020-10" db="EMBL/GenBank/DDBJ databases">
        <authorList>
            <person name="Gilroy R."/>
        </authorList>
    </citation>
    <scope>NUCLEOTIDE SEQUENCE</scope>
    <source>
        <strain evidence="13">ChiSxjej2B14-8506</strain>
    </source>
</reference>
<dbReference type="InterPro" id="IPR018485">
    <property type="entry name" value="FGGY_C"/>
</dbReference>
<evidence type="ECO:0000256" key="7">
    <source>
        <dbReference type="ARBA" id="ARBA00023277"/>
    </source>
</evidence>
<dbReference type="CDD" id="cd07808">
    <property type="entry name" value="ASKHA_NBD_FGGY_EcXK-like"/>
    <property type="match status" value="1"/>
</dbReference>
<reference evidence="13" key="2">
    <citation type="journal article" date="2021" name="PeerJ">
        <title>Extensive microbial diversity within the chicken gut microbiome revealed by metagenomics and culture.</title>
        <authorList>
            <person name="Gilroy R."/>
            <person name="Ravi A."/>
            <person name="Getino M."/>
            <person name="Pursley I."/>
            <person name="Horton D.L."/>
            <person name="Alikhan N.F."/>
            <person name="Baker D."/>
            <person name="Gharbi K."/>
            <person name="Hall N."/>
            <person name="Watson M."/>
            <person name="Adriaenssens E.M."/>
            <person name="Foster-Nyarko E."/>
            <person name="Jarju S."/>
            <person name="Secka A."/>
            <person name="Antonio M."/>
            <person name="Oren A."/>
            <person name="Chaudhuri R.R."/>
            <person name="La Ragione R."/>
            <person name="Hildebrand F."/>
            <person name="Pallen M.J."/>
        </authorList>
    </citation>
    <scope>NUCLEOTIDE SEQUENCE</scope>
    <source>
        <strain evidence="13">ChiSxjej2B14-8506</strain>
    </source>
</reference>
<dbReference type="Pfam" id="PF00370">
    <property type="entry name" value="FGGY_N"/>
    <property type="match status" value="1"/>
</dbReference>
<dbReference type="InterPro" id="IPR018484">
    <property type="entry name" value="FGGY_N"/>
</dbReference>
<keyword evidence="2 8" id="KW-0859">Xylose metabolism</keyword>
<keyword evidence="5 8" id="KW-0418">Kinase</keyword>
<dbReference type="EMBL" id="DVNK01000024">
    <property type="protein sequence ID" value="HIU46209.1"/>
    <property type="molecule type" value="Genomic_DNA"/>
</dbReference>
<dbReference type="InterPro" id="IPR018483">
    <property type="entry name" value="Carb_kinase_FGGY_CS"/>
</dbReference>
<evidence type="ECO:0000256" key="4">
    <source>
        <dbReference type="ARBA" id="ARBA00022741"/>
    </source>
</evidence>
<dbReference type="InterPro" id="IPR050406">
    <property type="entry name" value="FGGY_Carb_Kinase"/>
</dbReference>
<dbReference type="GO" id="GO:0005998">
    <property type="term" value="P:xylulose catabolic process"/>
    <property type="evidence" value="ECO:0007669"/>
    <property type="project" value="UniProtKB-UniRule"/>
</dbReference>
<feature type="domain" description="Carbohydrate kinase FGGY N-terminal" evidence="11">
    <location>
        <begin position="4"/>
        <end position="245"/>
    </location>
</feature>
<feature type="binding site" evidence="8">
    <location>
        <begin position="82"/>
        <end position="83"/>
    </location>
    <ligand>
        <name>substrate</name>
    </ligand>
</feature>
<keyword evidence="6 8" id="KW-0067">ATP-binding</keyword>
<proteinExistence type="inferred from homology"/>
<dbReference type="Gene3D" id="3.30.420.40">
    <property type="match status" value="2"/>
</dbReference>
<dbReference type="InterPro" id="IPR000577">
    <property type="entry name" value="Carb_kinase_FGGY"/>
</dbReference>
<evidence type="ECO:0000256" key="3">
    <source>
        <dbReference type="ARBA" id="ARBA00022679"/>
    </source>
</evidence>
<dbReference type="GO" id="GO:0042732">
    <property type="term" value="P:D-xylose metabolic process"/>
    <property type="evidence" value="ECO:0007669"/>
    <property type="project" value="UniProtKB-KW"/>
</dbReference>
<dbReference type="SUPFAM" id="SSF53067">
    <property type="entry name" value="Actin-like ATPase domain"/>
    <property type="match status" value="2"/>
</dbReference>
<dbReference type="Pfam" id="PF02782">
    <property type="entry name" value="FGGY_C"/>
    <property type="match status" value="1"/>
</dbReference>